<keyword evidence="2" id="KW-1185">Reference proteome</keyword>
<evidence type="ECO:0000313" key="2">
    <source>
        <dbReference type="Proteomes" id="UP000434957"/>
    </source>
</evidence>
<gene>
    <name evidence="1" type="ORF">PR003_g20423</name>
</gene>
<comment type="caution">
    <text evidence="1">The sequence shown here is derived from an EMBL/GenBank/DDBJ whole genome shotgun (WGS) entry which is preliminary data.</text>
</comment>
<dbReference type="AlphaFoldDB" id="A0A6A4DK12"/>
<organism evidence="1 2">
    <name type="scientific">Phytophthora rubi</name>
    <dbReference type="NCBI Taxonomy" id="129364"/>
    <lineage>
        <taxon>Eukaryota</taxon>
        <taxon>Sar</taxon>
        <taxon>Stramenopiles</taxon>
        <taxon>Oomycota</taxon>
        <taxon>Peronosporomycetes</taxon>
        <taxon>Peronosporales</taxon>
        <taxon>Peronosporaceae</taxon>
        <taxon>Phytophthora</taxon>
    </lineage>
</organism>
<dbReference type="Proteomes" id="UP000434957">
    <property type="component" value="Unassembled WGS sequence"/>
</dbReference>
<sequence length="272" mass="29785">MTELQNELASGAITGKSLEIEDDAAGVALLRSNFDLKHDLVVGTALPGHLGNAGGVETAATDQDLLCANGRRMRLQLEGVGLAGGDEEVSTISMYQQHFANTPAVPTRAKLTPSARVVWQVADFKDPKRVAWHTMKKRSKKQRMAAQMAHFGVFRHLQYYVERLKTQRHDVGPAKLGRWQPRARSLSAQNSWSVLHLLSKYQSGEDADLVSSIHQLLAARVEVNLQTTVDKKSPLHFLCENEAVSVDALDAILKAKPDTNGTATTPLAYLAQ</sequence>
<name>A0A6A4DK12_9STRA</name>
<dbReference type="EMBL" id="QXFT01001813">
    <property type="protein sequence ID" value="KAE9309813.1"/>
    <property type="molecule type" value="Genomic_DNA"/>
</dbReference>
<proteinExistence type="predicted"/>
<accession>A0A6A4DK12</accession>
<protein>
    <submittedName>
        <fullName evidence="1">Uncharacterized protein</fullName>
    </submittedName>
</protein>
<reference evidence="1 2" key="1">
    <citation type="submission" date="2018-08" db="EMBL/GenBank/DDBJ databases">
        <title>Genomic investigation of the strawberry pathogen Phytophthora fragariae indicates pathogenicity is determined by transcriptional variation in three key races.</title>
        <authorList>
            <person name="Adams T.M."/>
            <person name="Armitage A.D."/>
            <person name="Sobczyk M.K."/>
            <person name="Bates H.J."/>
            <person name="Dunwell J.M."/>
            <person name="Nellist C.F."/>
            <person name="Harrison R.J."/>
        </authorList>
    </citation>
    <scope>NUCLEOTIDE SEQUENCE [LARGE SCALE GENOMIC DNA]</scope>
    <source>
        <strain evidence="1 2">SCRP333</strain>
    </source>
</reference>
<evidence type="ECO:0000313" key="1">
    <source>
        <dbReference type="EMBL" id="KAE9309813.1"/>
    </source>
</evidence>